<feature type="active site" description="Nucleophile" evidence="1">
    <location>
        <position position="183"/>
    </location>
</feature>
<evidence type="ECO:0000256" key="2">
    <source>
        <dbReference type="PIRSR" id="PIRSR600246-2"/>
    </source>
</evidence>
<dbReference type="SUPFAM" id="SSF56235">
    <property type="entry name" value="N-terminal nucleophile aminohydrolases (Ntn hydrolases)"/>
    <property type="match status" value="1"/>
</dbReference>
<dbReference type="Gene3D" id="3.60.20.30">
    <property type="entry name" value="(Glycosyl)asparaginase"/>
    <property type="match status" value="1"/>
</dbReference>
<dbReference type="RefSeq" id="WP_171741685.1">
    <property type="nucleotide sequence ID" value="NZ_CP053435.1"/>
</dbReference>
<dbReference type="PANTHER" id="PTHR10188">
    <property type="entry name" value="L-ASPARAGINASE"/>
    <property type="match status" value="1"/>
</dbReference>
<feature type="signal peptide" evidence="4">
    <location>
        <begin position="1"/>
        <end position="24"/>
    </location>
</feature>
<dbReference type="KEGG" id="stae:HNV11_21835"/>
<dbReference type="CDD" id="cd04513">
    <property type="entry name" value="Glycosylasparaginase"/>
    <property type="match status" value="1"/>
</dbReference>
<protein>
    <submittedName>
        <fullName evidence="5">N(4)-(Beta-N-acetylglucosaminyl)-L-asparaginase</fullName>
    </submittedName>
</protein>
<dbReference type="InterPro" id="IPR029055">
    <property type="entry name" value="Ntn_hydrolases_N"/>
</dbReference>
<feature type="chain" id="PRO_5026754546" evidence="4">
    <location>
        <begin position="25"/>
        <end position="321"/>
    </location>
</feature>
<keyword evidence="4" id="KW-0732">Signal</keyword>
<dbReference type="PANTHER" id="PTHR10188:SF6">
    <property type="entry name" value="N(4)-(BETA-N-ACETYLGLUCOSAMINYL)-L-ASPARAGINASE"/>
    <property type="match status" value="1"/>
</dbReference>
<dbReference type="EMBL" id="CP053435">
    <property type="protein sequence ID" value="QJW91833.1"/>
    <property type="molecule type" value="Genomic_DNA"/>
</dbReference>
<accession>A0A6M5YEY3</accession>
<evidence type="ECO:0000313" key="6">
    <source>
        <dbReference type="Proteomes" id="UP000502756"/>
    </source>
</evidence>
<sequence>MLNRRRFLSISSLAGLFPTLSSWAVTSAPDPAPPGGPLVISTWRQPKANAAAQAVLDRDGRALEAVEAGVRVPEADPSDTSVGYGGLPDRDGRVTLDACIMDEKGNAGSVTFLEHIMHPISVARAVMEKTPHVMLSGEGALSFALAQGFKKENLLTKSSEAAWREWLKTAQYKPKVNIERHDTIGMLAIDSQGNLSGACTTSGLAYKMHGRVGDSPILGAGLFVDNEIGGACATGLGELVMRTCGSFLVVELMRQGRTPQQACEEAALRIVKKQDYKDVQVGFVAVNKQGEYGAFSIQTGFNFTLSQQKETRVIEARSYLK</sequence>
<proteinExistence type="predicted"/>
<dbReference type="Proteomes" id="UP000502756">
    <property type="component" value="Chromosome"/>
</dbReference>
<dbReference type="FunFam" id="3.60.20.30:FF:000005">
    <property type="entry name" value="N(4)-(Beta-N-acetylglucosaminyl)-L-asparaginase"/>
    <property type="match status" value="1"/>
</dbReference>
<evidence type="ECO:0000313" key="5">
    <source>
        <dbReference type="EMBL" id="QJW91833.1"/>
    </source>
</evidence>
<dbReference type="GO" id="GO:0005737">
    <property type="term" value="C:cytoplasm"/>
    <property type="evidence" value="ECO:0007669"/>
    <property type="project" value="TreeGrafter"/>
</dbReference>
<feature type="site" description="Cleavage; by autolysis" evidence="3">
    <location>
        <begin position="182"/>
        <end position="183"/>
    </location>
</feature>
<reference evidence="5 6" key="1">
    <citation type="submission" date="2020-05" db="EMBL/GenBank/DDBJ databases">
        <title>Genome sequencing of Spirosoma sp. TS118.</title>
        <authorList>
            <person name="Lee J.-H."/>
            <person name="Jeong S."/>
            <person name="Zhao L."/>
            <person name="Jung J.-H."/>
            <person name="Kim M.-K."/>
            <person name="Lim S."/>
        </authorList>
    </citation>
    <scope>NUCLEOTIDE SEQUENCE [LARGE SCALE GENOMIC DNA]</scope>
    <source>
        <strain evidence="5 6">TS118</strain>
    </source>
</reference>
<dbReference type="AlphaFoldDB" id="A0A6M5YEY3"/>
<dbReference type="InterPro" id="IPR000246">
    <property type="entry name" value="Peptidase_T2"/>
</dbReference>
<feature type="binding site" evidence="2">
    <location>
        <begin position="234"/>
        <end position="237"/>
    </location>
    <ligand>
        <name>substrate</name>
    </ligand>
</feature>
<dbReference type="Pfam" id="PF01112">
    <property type="entry name" value="Asparaginase_2"/>
    <property type="match status" value="1"/>
</dbReference>
<evidence type="ECO:0000256" key="3">
    <source>
        <dbReference type="PIRSR" id="PIRSR600246-3"/>
    </source>
</evidence>
<keyword evidence="6" id="KW-1185">Reference proteome</keyword>
<feature type="binding site" evidence="2">
    <location>
        <begin position="211"/>
        <end position="214"/>
    </location>
    <ligand>
        <name>substrate</name>
    </ligand>
</feature>
<evidence type="ECO:0000256" key="1">
    <source>
        <dbReference type="PIRSR" id="PIRSR600246-1"/>
    </source>
</evidence>
<evidence type="ECO:0000256" key="4">
    <source>
        <dbReference type="SAM" id="SignalP"/>
    </source>
</evidence>
<gene>
    <name evidence="5" type="ORF">HNV11_21835</name>
</gene>
<organism evidence="5 6">
    <name type="scientific">Spirosoma taeanense</name>
    <dbReference type="NCBI Taxonomy" id="2735870"/>
    <lineage>
        <taxon>Bacteria</taxon>
        <taxon>Pseudomonadati</taxon>
        <taxon>Bacteroidota</taxon>
        <taxon>Cytophagia</taxon>
        <taxon>Cytophagales</taxon>
        <taxon>Cytophagaceae</taxon>
        <taxon>Spirosoma</taxon>
    </lineage>
</organism>
<dbReference type="GO" id="GO:0016811">
    <property type="term" value="F:hydrolase activity, acting on carbon-nitrogen (but not peptide) bonds, in linear amides"/>
    <property type="evidence" value="ECO:0007669"/>
    <property type="project" value="UniProtKB-ARBA"/>
</dbReference>
<name>A0A6M5YEY3_9BACT</name>